<feature type="compositionally biased region" description="Acidic residues" evidence="1">
    <location>
        <begin position="135"/>
        <end position="145"/>
    </location>
</feature>
<proteinExistence type="predicted"/>
<dbReference type="Proteomes" id="UP000053617">
    <property type="component" value="Unassembled WGS sequence"/>
</dbReference>
<evidence type="ECO:0000313" key="2">
    <source>
        <dbReference type="EMBL" id="KIX06591.1"/>
    </source>
</evidence>
<feature type="compositionally biased region" description="Basic and acidic residues" evidence="1">
    <location>
        <begin position="157"/>
        <end position="174"/>
    </location>
</feature>
<sequence>MAGLIPLPPHHIHNTTRLTHREAHTFLSCFLERADIDAAYRPDSTLSERGPQALSTGSNPNLTLHHLKRILTGIEGKRVGGDLGRELGRTGEEADRLEDANGHKKQKLEKRTFNNEGAETEGTTPKKSKRKVYDAEELVDEENDDPALAVASESEDWQEKDAFELAQTDRHPGAELEQPTDETEEEELVRVEIEGTGEAVDPRHGQQESEPTPKGLSQKDKEERKRLKKLRDKENKAKRAEEKKTKRKNKE</sequence>
<feature type="compositionally biased region" description="Basic and acidic residues" evidence="1">
    <location>
        <begin position="217"/>
        <end position="244"/>
    </location>
</feature>
<feature type="region of interest" description="Disordered" evidence="1">
    <location>
        <begin position="82"/>
        <end position="251"/>
    </location>
</feature>
<dbReference type="AlphaFoldDB" id="A0A0D2ITV0"/>
<evidence type="ECO:0000256" key="1">
    <source>
        <dbReference type="SAM" id="MobiDB-lite"/>
    </source>
</evidence>
<dbReference type="HOGENOM" id="CLU_076133_0_0_1"/>
<accession>A0A0D2ITV0</accession>
<dbReference type="VEuPathDB" id="FungiDB:Z518_04567"/>
<dbReference type="EMBL" id="KN847477">
    <property type="protein sequence ID" value="KIX06591.1"/>
    <property type="molecule type" value="Genomic_DNA"/>
</dbReference>
<feature type="compositionally biased region" description="Polar residues" evidence="1">
    <location>
        <begin position="114"/>
        <end position="125"/>
    </location>
</feature>
<dbReference type="OrthoDB" id="5426872at2759"/>
<reference evidence="2 3" key="1">
    <citation type="submission" date="2015-01" db="EMBL/GenBank/DDBJ databases">
        <title>The Genome Sequence of Rhinocladiella mackenzie CBS 650.93.</title>
        <authorList>
            <consortium name="The Broad Institute Genomics Platform"/>
            <person name="Cuomo C."/>
            <person name="de Hoog S."/>
            <person name="Gorbushina A."/>
            <person name="Stielow B."/>
            <person name="Teixiera M."/>
            <person name="Abouelleil A."/>
            <person name="Chapman S.B."/>
            <person name="Priest M."/>
            <person name="Young S.K."/>
            <person name="Wortman J."/>
            <person name="Nusbaum C."/>
            <person name="Birren B."/>
        </authorList>
    </citation>
    <scope>NUCLEOTIDE SEQUENCE [LARGE SCALE GENOMIC DNA]</scope>
    <source>
        <strain evidence="2 3">CBS 650.93</strain>
    </source>
</reference>
<name>A0A0D2ITV0_9EURO</name>
<keyword evidence="3" id="KW-1185">Reference proteome</keyword>
<dbReference type="GeneID" id="25292638"/>
<gene>
    <name evidence="2" type="ORF">Z518_04567</name>
</gene>
<feature type="compositionally biased region" description="Basic and acidic residues" evidence="1">
    <location>
        <begin position="82"/>
        <end position="102"/>
    </location>
</feature>
<feature type="compositionally biased region" description="Acidic residues" evidence="1">
    <location>
        <begin position="178"/>
        <end position="187"/>
    </location>
</feature>
<organism evidence="2 3">
    <name type="scientific">Rhinocladiella mackenziei CBS 650.93</name>
    <dbReference type="NCBI Taxonomy" id="1442369"/>
    <lineage>
        <taxon>Eukaryota</taxon>
        <taxon>Fungi</taxon>
        <taxon>Dikarya</taxon>
        <taxon>Ascomycota</taxon>
        <taxon>Pezizomycotina</taxon>
        <taxon>Eurotiomycetes</taxon>
        <taxon>Chaetothyriomycetidae</taxon>
        <taxon>Chaetothyriales</taxon>
        <taxon>Herpotrichiellaceae</taxon>
        <taxon>Rhinocladiella</taxon>
    </lineage>
</organism>
<evidence type="ECO:0000313" key="3">
    <source>
        <dbReference type="Proteomes" id="UP000053617"/>
    </source>
</evidence>
<dbReference type="RefSeq" id="XP_013273727.1">
    <property type="nucleotide sequence ID" value="XM_013418273.1"/>
</dbReference>
<protein>
    <submittedName>
        <fullName evidence="2">Uncharacterized protein</fullName>
    </submittedName>
</protein>
<dbReference type="STRING" id="1442369.A0A0D2ITV0"/>